<reference evidence="1" key="1">
    <citation type="submission" date="2022-08" db="EMBL/GenBank/DDBJ databases">
        <title>A Global Phylogenomic Analysis of the Shiitake Genus Lentinula.</title>
        <authorList>
            <consortium name="DOE Joint Genome Institute"/>
            <person name="Sierra-Patev S."/>
            <person name="Min B."/>
            <person name="Naranjo-Ortiz M."/>
            <person name="Looney B."/>
            <person name="Konkel Z."/>
            <person name="Slot J.C."/>
            <person name="Sakamoto Y."/>
            <person name="Steenwyk J.L."/>
            <person name="Rokas A."/>
            <person name="Carro J."/>
            <person name="Camarero S."/>
            <person name="Ferreira P."/>
            <person name="Molpeceres G."/>
            <person name="Ruiz-Duenas F.J."/>
            <person name="Serrano A."/>
            <person name="Henrissat B."/>
            <person name="Drula E."/>
            <person name="Hughes K.W."/>
            <person name="Mata J.L."/>
            <person name="Ishikawa N.K."/>
            <person name="Vargas-Isla R."/>
            <person name="Ushijima S."/>
            <person name="Smith C.A."/>
            <person name="Ahrendt S."/>
            <person name="Andreopoulos W."/>
            <person name="He G."/>
            <person name="Labutti K."/>
            <person name="Lipzen A."/>
            <person name="Ng V."/>
            <person name="Riley R."/>
            <person name="Sandor L."/>
            <person name="Barry K."/>
            <person name="Martinez A.T."/>
            <person name="Xiao Y."/>
            <person name="Gibbons J.G."/>
            <person name="Terashima K."/>
            <person name="Grigoriev I.V."/>
            <person name="Hibbett D.S."/>
        </authorList>
    </citation>
    <scope>NUCLEOTIDE SEQUENCE</scope>
    <source>
        <strain evidence="1">JLM2183</strain>
    </source>
</reference>
<comment type="caution">
    <text evidence="1">The sequence shown here is derived from an EMBL/GenBank/DDBJ whole genome shotgun (WGS) entry which is preliminary data.</text>
</comment>
<dbReference type="EMBL" id="JAOTPV010000085">
    <property type="protein sequence ID" value="KAJ4465229.1"/>
    <property type="molecule type" value="Genomic_DNA"/>
</dbReference>
<evidence type="ECO:0000313" key="1">
    <source>
        <dbReference type="EMBL" id="KAJ4465229.1"/>
    </source>
</evidence>
<protein>
    <submittedName>
        <fullName evidence="1">Uncharacterized protein</fullName>
    </submittedName>
</protein>
<gene>
    <name evidence="1" type="ORF">J3R30DRAFT_3316408</name>
</gene>
<dbReference type="OrthoDB" id="5237651at2759"/>
<proteinExistence type="predicted"/>
<organism evidence="1 2">
    <name type="scientific">Lentinula aciculospora</name>
    <dbReference type="NCBI Taxonomy" id="153920"/>
    <lineage>
        <taxon>Eukaryota</taxon>
        <taxon>Fungi</taxon>
        <taxon>Dikarya</taxon>
        <taxon>Basidiomycota</taxon>
        <taxon>Agaricomycotina</taxon>
        <taxon>Agaricomycetes</taxon>
        <taxon>Agaricomycetidae</taxon>
        <taxon>Agaricales</taxon>
        <taxon>Marasmiineae</taxon>
        <taxon>Omphalotaceae</taxon>
        <taxon>Lentinula</taxon>
    </lineage>
</organism>
<dbReference type="AlphaFoldDB" id="A0A9W8ZRZ5"/>
<evidence type="ECO:0000313" key="2">
    <source>
        <dbReference type="Proteomes" id="UP001150266"/>
    </source>
</evidence>
<keyword evidence="2" id="KW-1185">Reference proteome</keyword>
<name>A0A9W8ZRZ5_9AGAR</name>
<accession>A0A9W8ZRZ5</accession>
<sequence>MNIFVDNCEKVVADWEFLLRKVTVPSDVTSSHPSVVAAFQMLDGIMSGGQTMYLLRRLAFVEFIWLSDTLEGIVKSERNNGASQRSGLGDASLMINIYERAQSKNLPAEQLKGVIRERRRTGRCFNTLAGPSTLFLLVYSDVAKTLV</sequence>
<dbReference type="Proteomes" id="UP001150266">
    <property type="component" value="Unassembled WGS sequence"/>
</dbReference>